<keyword evidence="3" id="KW-1185">Reference proteome</keyword>
<dbReference type="AlphaFoldDB" id="A0A7X5TSQ7"/>
<evidence type="ECO:0000313" key="3">
    <source>
        <dbReference type="Proteomes" id="UP000541033"/>
    </source>
</evidence>
<keyword evidence="1" id="KW-0812">Transmembrane</keyword>
<comment type="caution">
    <text evidence="2">The sequence shown here is derived from an EMBL/GenBank/DDBJ whole genome shotgun (WGS) entry which is preliminary data.</text>
</comment>
<dbReference type="EMBL" id="JAAMOX010000001">
    <property type="protein sequence ID" value="NIH53766.1"/>
    <property type="molecule type" value="Genomic_DNA"/>
</dbReference>
<name>A0A7X5TSQ7_9MICO</name>
<evidence type="ECO:0000256" key="1">
    <source>
        <dbReference type="SAM" id="Phobius"/>
    </source>
</evidence>
<keyword evidence="1" id="KW-1133">Transmembrane helix</keyword>
<feature type="transmembrane region" description="Helical" evidence="1">
    <location>
        <begin position="14"/>
        <end position="38"/>
    </location>
</feature>
<proteinExistence type="predicted"/>
<dbReference type="RefSeq" id="WP_167149648.1">
    <property type="nucleotide sequence ID" value="NZ_JAAMOX010000001.1"/>
</dbReference>
<keyword evidence="1" id="KW-0472">Membrane</keyword>
<dbReference type="Proteomes" id="UP000541033">
    <property type="component" value="Unassembled WGS sequence"/>
</dbReference>
<feature type="transmembrane region" description="Helical" evidence="1">
    <location>
        <begin position="50"/>
        <end position="78"/>
    </location>
</feature>
<evidence type="ECO:0000313" key="2">
    <source>
        <dbReference type="EMBL" id="NIH53766.1"/>
    </source>
</evidence>
<protein>
    <submittedName>
        <fullName evidence="2">Putative membrane protein</fullName>
    </submittedName>
</protein>
<gene>
    <name evidence="2" type="ORF">FHX76_001634</name>
</gene>
<sequence length="92" mass="9791">MSEKQGTPSRVERVLVYMVAGIIGVSILSFIAVLVASFSGVGREAFAAGMWPVIVAITYVGLPVGFILIVVLMILGIIRRKREANQNGSVEG</sequence>
<accession>A0A7X5TSQ7</accession>
<reference evidence="2 3" key="1">
    <citation type="submission" date="2020-02" db="EMBL/GenBank/DDBJ databases">
        <title>Sequencing the genomes of 1000 actinobacteria strains.</title>
        <authorList>
            <person name="Klenk H.-P."/>
        </authorList>
    </citation>
    <scope>NUCLEOTIDE SEQUENCE [LARGE SCALE GENOMIC DNA]</scope>
    <source>
        <strain evidence="2 3">DSM 27960</strain>
    </source>
</reference>
<organism evidence="2 3">
    <name type="scientific">Lysinibacter cavernae</name>
    <dbReference type="NCBI Taxonomy" id="1640652"/>
    <lineage>
        <taxon>Bacteria</taxon>
        <taxon>Bacillati</taxon>
        <taxon>Actinomycetota</taxon>
        <taxon>Actinomycetes</taxon>
        <taxon>Micrococcales</taxon>
        <taxon>Microbacteriaceae</taxon>
        <taxon>Lysinibacter</taxon>
    </lineage>
</organism>